<name>A0ABW3WHG3_9RHOO</name>
<organism evidence="2 3">
    <name type="scientific">Thauera mechernichensis</name>
    <dbReference type="NCBI Taxonomy" id="82788"/>
    <lineage>
        <taxon>Bacteria</taxon>
        <taxon>Pseudomonadati</taxon>
        <taxon>Pseudomonadota</taxon>
        <taxon>Betaproteobacteria</taxon>
        <taxon>Rhodocyclales</taxon>
        <taxon>Zoogloeaceae</taxon>
        <taxon>Thauera</taxon>
    </lineage>
</organism>
<comment type="caution">
    <text evidence="2">The sequence shown here is derived from an EMBL/GenBank/DDBJ whole genome shotgun (WGS) entry which is preliminary data.</text>
</comment>
<feature type="compositionally biased region" description="Polar residues" evidence="1">
    <location>
        <begin position="251"/>
        <end position="263"/>
    </location>
</feature>
<gene>
    <name evidence="2" type="ORF">ACFQ4M_17010</name>
</gene>
<proteinExistence type="predicted"/>
<dbReference type="EMBL" id="JBHTMC010000032">
    <property type="protein sequence ID" value="MFD1265274.1"/>
    <property type="molecule type" value="Genomic_DNA"/>
</dbReference>
<dbReference type="Proteomes" id="UP001597158">
    <property type="component" value="Unassembled WGS sequence"/>
</dbReference>
<dbReference type="RefSeq" id="WP_277834304.1">
    <property type="nucleotide sequence ID" value="NZ_JARQZE010000012.1"/>
</dbReference>
<evidence type="ECO:0000256" key="1">
    <source>
        <dbReference type="SAM" id="MobiDB-lite"/>
    </source>
</evidence>
<accession>A0ABW3WHG3</accession>
<reference evidence="3" key="1">
    <citation type="journal article" date="2019" name="Int. J. Syst. Evol. Microbiol.">
        <title>The Global Catalogue of Microorganisms (GCM) 10K type strain sequencing project: providing services to taxonomists for standard genome sequencing and annotation.</title>
        <authorList>
            <consortium name="The Broad Institute Genomics Platform"/>
            <consortium name="The Broad Institute Genome Sequencing Center for Infectious Disease"/>
            <person name="Wu L."/>
            <person name="Ma J."/>
        </authorList>
    </citation>
    <scope>NUCLEOTIDE SEQUENCE [LARGE SCALE GENOMIC DNA]</scope>
    <source>
        <strain evidence="3">CCUG 48884</strain>
    </source>
</reference>
<sequence length="599" mass="63599">MYGFHSRKERNVSQGGKIKGPGSGTSDSIKTEVPKGSYIMPADSTAKIGEKAMNDMGKPVPVNLSNGEYQMPPEAVHAVGAQVLDQMKDATHTPVAAQGFKQHEGELYFSDGGLVDDERRRTGPSPQMGAVALGNQARLERSGGQGMYEGANSEIARGFRAAFPGTDTAIRGASQNIAEAYQKGGVPAAIGATVRNTAVPALGLADDIGRGVKTLIDPAANALKTAVTGDATPIEGTRPAAGFSAQPKPQPATSETALRSQASAPARTPTATEPRGFNPSALTEQQRNDAGDAYRSAWQREAPTGMRGANDQALGFYNAEQQVRGSNITARRGANGVMEFSGNGEGALPQNYTRGFDLNAGNERMAAANAIRQSYLDAQAGSDGGPRGGVIGNSAAEETNARFRESALRESMKGMGRTRLNATVAMRNADMAGQRTEAELAMREREGAANRGLTAQAEVNRTAIDRRRLDIDQQRADAEAGVRGFEARGLERVEKLYAAYENAKTPEERAAAAEQIRVLNGKDREMNAQVIYSEELINPAQPMAGTRRVPMLLNRDGTATVVTPRATQDAPDGMRYVGTSNGKPVYEDQNGRRFLQGGN</sequence>
<keyword evidence="3" id="KW-1185">Reference proteome</keyword>
<feature type="region of interest" description="Disordered" evidence="1">
    <location>
        <begin position="1"/>
        <end position="42"/>
    </location>
</feature>
<evidence type="ECO:0000313" key="3">
    <source>
        <dbReference type="Proteomes" id="UP001597158"/>
    </source>
</evidence>
<protein>
    <submittedName>
        <fullName evidence="2">Uncharacterized protein</fullName>
    </submittedName>
</protein>
<feature type="region of interest" description="Disordered" evidence="1">
    <location>
        <begin position="230"/>
        <end position="293"/>
    </location>
</feature>
<evidence type="ECO:0000313" key="2">
    <source>
        <dbReference type="EMBL" id="MFD1265274.1"/>
    </source>
</evidence>